<evidence type="ECO:0000313" key="1">
    <source>
        <dbReference type="EMBL" id="MBK1871340.1"/>
    </source>
</evidence>
<evidence type="ECO:0000313" key="2">
    <source>
        <dbReference type="Proteomes" id="UP000616151"/>
    </source>
</evidence>
<keyword evidence="2" id="KW-1185">Reference proteome</keyword>
<dbReference type="Proteomes" id="UP000616151">
    <property type="component" value="Unassembled WGS sequence"/>
</dbReference>
<proteinExistence type="predicted"/>
<comment type="caution">
    <text evidence="1">The sequence shown here is derived from an EMBL/GenBank/DDBJ whole genome shotgun (WGS) entry which is preliminary data.</text>
</comment>
<accession>A0ACC5RFA3</accession>
<organism evidence="1 2">
    <name type="scientific">Taklimakanibacter albus</name>
    <dbReference type="NCBI Taxonomy" id="2800327"/>
    <lineage>
        <taxon>Bacteria</taxon>
        <taxon>Pseudomonadati</taxon>
        <taxon>Pseudomonadota</taxon>
        <taxon>Alphaproteobacteria</taxon>
        <taxon>Hyphomicrobiales</taxon>
        <taxon>Aestuariivirgaceae</taxon>
        <taxon>Taklimakanibacter</taxon>
    </lineage>
</organism>
<name>A0ACC5RFA3_9HYPH</name>
<sequence length="584" mass="62515">MTVKDDVSSGAAAALPRRTSRSQGDSLAETAAQSGIGLVCLALVAIPLVPLILQAFSAVPLYAWDGAFTLANFSNLFSLPEIPGLATVTLVFCLISIGFSLIFGTVLALLVGRTNLPSRGFFANILLWPIFVSPLIIGFGAILTYGPSGYVSALFVNLFGGEAPWNIYTVTGLSLISGIAMVPMTILYCLSSAQQQDPRLEAAARIAGAGPLRIVTRITLPLMRPAIVYGFVMNVVAALEMFAIPLLLGGPVGIQLITTFIYDKGFEAGRPDYGLVSAAALILLVLVSLLVALQHVLLARAHRFISIGPKGGRLEPLDLGRWRWPAFGAVLLYVGLTIGALGFGLLLRSFVTVLSPFISPFEVLTFENYRETFMNGTYARSILNTILLAVGGGFLGTLIIGALAFVAQRSEFRFRRLVDLLAQLPRAVPGLIVSLGVFYAIVLVPGFGFLAGTLWVLALAYIIRHLPAGYGIVAPAMLQVTRDFDRAARVVGASWSQTVRRIVAPILKPAFLSCYTLLVILFFKEYAAAIFLYRPGNEVISMAMLSAWVPGYTGVVASLSVIQIAITALLIFIATRLFGVKLHG</sequence>
<reference evidence="1" key="1">
    <citation type="submission" date="2021-01" db="EMBL/GenBank/DDBJ databases">
        <authorList>
            <person name="Sun Q."/>
        </authorList>
    </citation>
    <scope>NUCLEOTIDE SEQUENCE</scope>
    <source>
        <strain evidence="1">YIM B02566</strain>
    </source>
</reference>
<gene>
    <name evidence="1" type="ORF">JHL16_33545</name>
</gene>
<protein>
    <submittedName>
        <fullName evidence="1">Iron ABC transporter permease</fullName>
    </submittedName>
</protein>
<dbReference type="EMBL" id="JAENHL010000008">
    <property type="protein sequence ID" value="MBK1871340.1"/>
    <property type="molecule type" value="Genomic_DNA"/>
</dbReference>